<comment type="caution">
    <text evidence="9">The sequence shown here is derived from an EMBL/GenBank/DDBJ whole genome shotgun (WGS) entry which is preliminary data.</text>
</comment>
<feature type="domain" description="UBC core" evidence="8">
    <location>
        <begin position="1"/>
        <end position="133"/>
    </location>
</feature>
<accession>A0A4S4KJM4</accession>
<feature type="region of interest" description="Disordered" evidence="7">
    <location>
        <begin position="131"/>
        <end position="164"/>
    </location>
</feature>
<feature type="compositionally biased region" description="Low complexity" evidence="7">
    <location>
        <begin position="357"/>
        <end position="366"/>
    </location>
</feature>
<evidence type="ECO:0000256" key="4">
    <source>
        <dbReference type="ARBA" id="ARBA00022786"/>
    </source>
</evidence>
<keyword evidence="4" id="KW-0833">Ubl conjugation pathway</keyword>
<feature type="region of interest" description="Disordered" evidence="7">
    <location>
        <begin position="249"/>
        <end position="279"/>
    </location>
</feature>
<evidence type="ECO:0000313" key="10">
    <source>
        <dbReference type="Proteomes" id="UP000308199"/>
    </source>
</evidence>
<name>A0A4S4KJM4_9AGAM</name>
<dbReference type="InterPro" id="IPR050113">
    <property type="entry name" value="Ub_conjugating_enzyme"/>
</dbReference>
<evidence type="ECO:0000313" key="9">
    <source>
        <dbReference type="EMBL" id="THG96839.1"/>
    </source>
</evidence>
<dbReference type="InterPro" id="IPR016135">
    <property type="entry name" value="UBQ-conjugating_enzyme/RWD"/>
</dbReference>
<evidence type="ECO:0000256" key="2">
    <source>
        <dbReference type="ARBA" id="ARBA00022679"/>
    </source>
</evidence>
<keyword evidence="5" id="KW-0067">ATP-binding</keyword>
<keyword evidence="2" id="KW-0808">Transferase</keyword>
<dbReference type="InterPro" id="IPR023313">
    <property type="entry name" value="UBQ-conjugating_AS"/>
</dbReference>
<gene>
    <name evidence="9" type="ORF">EW145_g7709</name>
</gene>
<dbReference type="EC" id="2.3.2.23" evidence="1"/>
<dbReference type="OrthoDB" id="10069349at2759"/>
<dbReference type="EMBL" id="SGPK01000846">
    <property type="protein sequence ID" value="THG96839.1"/>
    <property type="molecule type" value="Genomic_DNA"/>
</dbReference>
<protein>
    <recommendedName>
        <fullName evidence="1">E2 ubiquitin-conjugating enzyme</fullName>
        <ecNumber evidence="1">2.3.2.23</ecNumber>
    </recommendedName>
</protein>
<dbReference type="SUPFAM" id="SSF54495">
    <property type="entry name" value="UBC-like"/>
    <property type="match status" value="1"/>
</dbReference>
<keyword evidence="10" id="KW-1185">Reference proteome</keyword>
<evidence type="ECO:0000256" key="6">
    <source>
        <dbReference type="PROSITE-ProRule" id="PRU10133"/>
    </source>
</evidence>
<evidence type="ECO:0000256" key="1">
    <source>
        <dbReference type="ARBA" id="ARBA00012486"/>
    </source>
</evidence>
<dbReference type="Pfam" id="PF00179">
    <property type="entry name" value="UQ_con"/>
    <property type="match status" value="1"/>
</dbReference>
<keyword evidence="3" id="KW-0547">Nucleotide-binding</keyword>
<dbReference type="InterPro" id="IPR000608">
    <property type="entry name" value="UBC"/>
</dbReference>
<dbReference type="GO" id="GO:0061631">
    <property type="term" value="F:ubiquitin conjugating enzyme activity"/>
    <property type="evidence" value="ECO:0007669"/>
    <property type="project" value="UniProtKB-EC"/>
</dbReference>
<dbReference type="CDD" id="cd23804">
    <property type="entry name" value="UBCc_UBE2S"/>
    <property type="match status" value="1"/>
</dbReference>
<dbReference type="PROSITE" id="PS00183">
    <property type="entry name" value="UBC_1"/>
    <property type="match status" value="1"/>
</dbReference>
<proteinExistence type="predicted"/>
<dbReference type="AlphaFoldDB" id="A0A4S4KJM4"/>
<dbReference type="FunFam" id="3.10.110.10:FF:000031">
    <property type="entry name" value="Ubiquitin-conjugating enzyme E2 22"/>
    <property type="match status" value="1"/>
</dbReference>
<dbReference type="PROSITE" id="PS50127">
    <property type="entry name" value="UBC_2"/>
    <property type="match status" value="1"/>
</dbReference>
<feature type="region of interest" description="Disordered" evidence="7">
    <location>
        <begin position="350"/>
        <end position="400"/>
    </location>
</feature>
<evidence type="ECO:0000259" key="8">
    <source>
        <dbReference type="PROSITE" id="PS50127"/>
    </source>
</evidence>
<evidence type="ECO:0000256" key="5">
    <source>
        <dbReference type="ARBA" id="ARBA00022840"/>
    </source>
</evidence>
<dbReference type="Proteomes" id="UP000308199">
    <property type="component" value="Unassembled WGS sequence"/>
</dbReference>
<organism evidence="9 10">
    <name type="scientific">Phellinidium pouzarii</name>
    <dbReference type="NCBI Taxonomy" id="167371"/>
    <lineage>
        <taxon>Eukaryota</taxon>
        <taxon>Fungi</taxon>
        <taxon>Dikarya</taxon>
        <taxon>Basidiomycota</taxon>
        <taxon>Agaricomycotina</taxon>
        <taxon>Agaricomycetes</taxon>
        <taxon>Hymenochaetales</taxon>
        <taxon>Hymenochaetaceae</taxon>
        <taxon>Phellinidium</taxon>
    </lineage>
</organism>
<feature type="active site" description="Glycyl thioester intermediate" evidence="6">
    <location>
        <position position="71"/>
    </location>
</feature>
<dbReference type="PANTHER" id="PTHR24067">
    <property type="entry name" value="UBIQUITIN-CONJUGATING ENZYME E2"/>
    <property type="match status" value="1"/>
</dbReference>
<sequence>MSPPEGIRVVSPEDNMLDVTGIIEGPAGTPYEGGYFKVKFSFTDEFPNAPPKCRFATKIFHPNVSSSGEICVNTLKKDWQPSFGIGHILVTVKCLLIYPNPESALDEEAGKTLLEDYESYCEHARLITSVHATPKTRPPEFDVPSVHTQTSPSSSSTTSPASPAKIAKTIEITTSLVPSYDTLAPLVTSNSLSAGHAVVFRKSASPSPQPAPQPLQTSASNASPIITSPSDEILKASDVAPLGRADANAPALGNAGKAAVDTSKAVKRPAGGAGTGEKRKKALKRLIDDNADVRRRSKLLGLTHLQHRDERNGVQKLNLPGPGRTVGLGYDLFLSGSRLETLIRRVKKVRTGPPPSAASLSSPGPLVDTGRPFRARRARRQTPTSQLPGLPGPPRPALRLPRYMRRLKQNRSERRLRPGQY</sequence>
<feature type="compositionally biased region" description="Low complexity" evidence="7">
    <location>
        <begin position="150"/>
        <end position="164"/>
    </location>
</feature>
<dbReference type="SMART" id="SM00212">
    <property type="entry name" value="UBCc"/>
    <property type="match status" value="1"/>
</dbReference>
<feature type="region of interest" description="Disordered" evidence="7">
    <location>
        <begin position="202"/>
        <end position="226"/>
    </location>
</feature>
<reference evidence="9 10" key="1">
    <citation type="submission" date="2019-02" db="EMBL/GenBank/DDBJ databases">
        <title>Genome sequencing of the rare red list fungi Phellinidium pouzarii.</title>
        <authorList>
            <person name="Buettner E."/>
            <person name="Kellner H."/>
        </authorList>
    </citation>
    <scope>NUCLEOTIDE SEQUENCE [LARGE SCALE GENOMIC DNA]</scope>
    <source>
        <strain evidence="9 10">DSM 108285</strain>
    </source>
</reference>
<dbReference type="GO" id="GO:0005524">
    <property type="term" value="F:ATP binding"/>
    <property type="evidence" value="ECO:0007669"/>
    <property type="project" value="UniProtKB-KW"/>
</dbReference>
<dbReference type="Gene3D" id="3.10.110.10">
    <property type="entry name" value="Ubiquitin Conjugating Enzyme"/>
    <property type="match status" value="1"/>
</dbReference>
<evidence type="ECO:0000256" key="7">
    <source>
        <dbReference type="SAM" id="MobiDB-lite"/>
    </source>
</evidence>
<evidence type="ECO:0000256" key="3">
    <source>
        <dbReference type="ARBA" id="ARBA00022741"/>
    </source>
</evidence>